<dbReference type="RefSeq" id="XP_017864491.1">
    <property type="nucleotide sequence ID" value="XM_018009002.1"/>
</dbReference>
<reference evidence="3" key="2">
    <citation type="journal article" date="2016" name="G3 (Bethesda)">
        <title>Genome Evolution in Three Species of Cactophilic Drosophila.</title>
        <authorList>
            <person name="Sanchez-Flores A."/>
            <person name="Penazola F."/>
            <person name="Carpinteyro-Ponce J."/>
            <person name="Nazario-Yepiz N."/>
            <person name="Abreu-Goodger C."/>
            <person name="Machado C.A."/>
            <person name="Markow T.A."/>
        </authorList>
    </citation>
    <scope>NUCLEOTIDE SEQUENCE [LARGE SCALE GENOMIC DNA]</scope>
</reference>
<organism evidence="3 4">
    <name type="scientific">Drosophila arizonae</name>
    <name type="common">Fruit fly</name>
    <dbReference type="NCBI Taxonomy" id="7263"/>
    <lineage>
        <taxon>Eukaryota</taxon>
        <taxon>Metazoa</taxon>
        <taxon>Ecdysozoa</taxon>
        <taxon>Arthropoda</taxon>
        <taxon>Hexapoda</taxon>
        <taxon>Insecta</taxon>
        <taxon>Pterygota</taxon>
        <taxon>Neoptera</taxon>
        <taxon>Endopterygota</taxon>
        <taxon>Diptera</taxon>
        <taxon>Brachycera</taxon>
        <taxon>Muscomorpha</taxon>
        <taxon>Ephydroidea</taxon>
        <taxon>Drosophilidae</taxon>
        <taxon>Drosophila</taxon>
    </lineage>
</organism>
<feature type="transmembrane region" description="Helical" evidence="2">
    <location>
        <begin position="6"/>
        <end position="28"/>
    </location>
</feature>
<reference evidence="3" key="1">
    <citation type="journal article" date="1997" name="Nucleic Acids Res.">
        <title>tRNAscan-SE: a program for improved detection of transfer RNA genes in genomic sequence.</title>
        <authorList>
            <person name="Lowe T.M."/>
            <person name="Eddy S.R."/>
        </authorList>
    </citation>
    <scope>NUCLEOTIDE SEQUENCE [LARGE SCALE GENOMIC DNA]</scope>
</reference>
<proteinExistence type="predicted"/>
<sequence>MFDWLYSPAMLGVLIALFPIVVALSKIIRQRRRTRTMRISERLSDSTSPESVAGDEPEKSEKKRRKSNALIDDQQLLLMRGTVDLITYRLSLIESSIYKDLNPKPHLTHEEYMAAAKQMKDLVRLLKHMPKLPLSMMEESMDISEGNL</sequence>
<accession>A0ABM1PBA5</accession>
<keyword evidence="3" id="KW-1185">Reference proteome</keyword>
<evidence type="ECO:0000313" key="3">
    <source>
        <dbReference type="Proteomes" id="UP000694904"/>
    </source>
</evidence>
<gene>
    <name evidence="4" type="primary">LOC108614755</name>
</gene>
<evidence type="ECO:0000256" key="2">
    <source>
        <dbReference type="SAM" id="Phobius"/>
    </source>
</evidence>
<evidence type="ECO:0000256" key="1">
    <source>
        <dbReference type="SAM" id="MobiDB-lite"/>
    </source>
</evidence>
<keyword evidence="2" id="KW-0472">Membrane</keyword>
<protein>
    <submittedName>
        <fullName evidence="4">Uncharacterized protein LOC108614755</fullName>
    </submittedName>
</protein>
<dbReference type="GeneID" id="108614755"/>
<dbReference type="Proteomes" id="UP000694904">
    <property type="component" value="Chromosome 4"/>
</dbReference>
<keyword evidence="2" id="KW-0812">Transmembrane</keyword>
<keyword evidence="2" id="KW-1133">Transmembrane helix</keyword>
<feature type="region of interest" description="Disordered" evidence="1">
    <location>
        <begin position="39"/>
        <end position="67"/>
    </location>
</feature>
<reference evidence="4" key="3">
    <citation type="submission" date="2025-08" db="UniProtKB">
        <authorList>
            <consortium name="RefSeq"/>
        </authorList>
    </citation>
    <scope>IDENTIFICATION</scope>
    <source>
        <tissue evidence="4">Whole organism</tissue>
    </source>
</reference>
<name>A0ABM1PBA5_DROAR</name>
<evidence type="ECO:0000313" key="4">
    <source>
        <dbReference type="RefSeq" id="XP_017864491.1"/>
    </source>
</evidence>